<gene>
    <name evidence="1" type="ORF">AVEN_269921_1</name>
</gene>
<dbReference type="EMBL" id="BGPR01001016">
    <property type="protein sequence ID" value="GBM43106.1"/>
    <property type="molecule type" value="Genomic_DNA"/>
</dbReference>
<dbReference type="Gene3D" id="2.170.270.10">
    <property type="entry name" value="SET domain"/>
    <property type="match status" value="1"/>
</dbReference>
<keyword evidence="2" id="KW-1185">Reference proteome</keyword>
<organism evidence="1 2">
    <name type="scientific">Araneus ventricosus</name>
    <name type="common">Orbweaver spider</name>
    <name type="synonym">Epeira ventricosa</name>
    <dbReference type="NCBI Taxonomy" id="182803"/>
    <lineage>
        <taxon>Eukaryota</taxon>
        <taxon>Metazoa</taxon>
        <taxon>Ecdysozoa</taxon>
        <taxon>Arthropoda</taxon>
        <taxon>Chelicerata</taxon>
        <taxon>Arachnida</taxon>
        <taxon>Araneae</taxon>
        <taxon>Araneomorphae</taxon>
        <taxon>Entelegynae</taxon>
        <taxon>Araneoidea</taxon>
        <taxon>Araneidae</taxon>
        <taxon>Araneus</taxon>
    </lineage>
</organism>
<reference evidence="1 2" key="1">
    <citation type="journal article" date="2019" name="Sci. Rep.">
        <title>Orb-weaving spider Araneus ventricosus genome elucidates the spidroin gene catalogue.</title>
        <authorList>
            <person name="Kono N."/>
            <person name="Nakamura H."/>
            <person name="Ohtoshi R."/>
            <person name="Moran D.A.P."/>
            <person name="Shinohara A."/>
            <person name="Yoshida Y."/>
            <person name="Fujiwara M."/>
            <person name="Mori M."/>
            <person name="Tomita M."/>
            <person name="Arakawa K."/>
        </authorList>
    </citation>
    <scope>NUCLEOTIDE SEQUENCE [LARGE SCALE GENOMIC DNA]</scope>
</reference>
<sequence>MCKLQLVTKPHICLRTVFHLFAFRPGQIRRQDLQGSLFGSPFSSRFDTTQSRGRGGDEANDELGALSLDGSFFLTSESEDSYILSDIEKEMTTDHQEAPLPKELELRAGSQPLKYALWAKVELNRGKRFGPIPAQLKDTEPTRFSAWRVHAASFHNVAPKKQTKLNEELLSYDTRINGKISNLWEAILEHTDA</sequence>
<proteinExistence type="predicted"/>
<dbReference type="Proteomes" id="UP000499080">
    <property type="component" value="Unassembled WGS sequence"/>
</dbReference>
<dbReference type="OrthoDB" id="6436575at2759"/>
<accession>A0A4Y2FRC6</accession>
<name>A0A4Y2FRC6_ARAVE</name>
<evidence type="ECO:0000313" key="1">
    <source>
        <dbReference type="EMBL" id="GBM43106.1"/>
    </source>
</evidence>
<protein>
    <submittedName>
        <fullName evidence="1">Uncharacterized protein</fullName>
    </submittedName>
</protein>
<dbReference type="AlphaFoldDB" id="A0A4Y2FRC6"/>
<evidence type="ECO:0000313" key="2">
    <source>
        <dbReference type="Proteomes" id="UP000499080"/>
    </source>
</evidence>
<dbReference type="InterPro" id="IPR046341">
    <property type="entry name" value="SET_dom_sf"/>
</dbReference>
<comment type="caution">
    <text evidence="1">The sequence shown here is derived from an EMBL/GenBank/DDBJ whole genome shotgun (WGS) entry which is preliminary data.</text>
</comment>